<feature type="region of interest" description="Disordered" evidence="1">
    <location>
        <begin position="73"/>
        <end position="162"/>
    </location>
</feature>
<sequence>MDQDEYSFLDLLNDTYRLFRLNTDFIEFVCRASIKVEKDDDILLMFEKFKENIVVPTRVIARNAALAVAHPVNLGPDHADVDSSNRGSKGDSKGDREREKEREKGNEGSNLLPQSDIVDTSNRQTELRIESGTNQANKGNQQRTGGDTAIEPSQAHSTTTISPYAGTYAPANTCCK</sequence>
<dbReference type="Proteomes" id="UP000027138">
    <property type="component" value="Unassembled WGS sequence"/>
</dbReference>
<feature type="compositionally biased region" description="Polar residues" evidence="1">
    <location>
        <begin position="111"/>
        <end position="124"/>
    </location>
</feature>
<evidence type="ECO:0000256" key="1">
    <source>
        <dbReference type="SAM" id="MobiDB-lite"/>
    </source>
</evidence>
<keyword evidence="3" id="KW-1185">Reference proteome</keyword>
<protein>
    <submittedName>
        <fullName evidence="2">Uncharacterized protein</fullName>
    </submittedName>
</protein>
<feature type="compositionally biased region" description="Basic and acidic residues" evidence="1">
    <location>
        <begin position="77"/>
        <end position="106"/>
    </location>
</feature>
<dbReference type="AlphaFoldDB" id="A0A067K0W3"/>
<proteinExistence type="predicted"/>
<evidence type="ECO:0000313" key="2">
    <source>
        <dbReference type="EMBL" id="KDP29861.1"/>
    </source>
</evidence>
<reference evidence="2 3" key="1">
    <citation type="journal article" date="2014" name="PLoS ONE">
        <title>Global Analysis of Gene Expression Profiles in Physic Nut (Jatropha curcas L.) Seedlings Exposed to Salt Stress.</title>
        <authorList>
            <person name="Zhang L."/>
            <person name="Zhang C."/>
            <person name="Wu P."/>
            <person name="Chen Y."/>
            <person name="Li M."/>
            <person name="Jiang H."/>
            <person name="Wu G."/>
        </authorList>
    </citation>
    <scope>NUCLEOTIDE SEQUENCE [LARGE SCALE GENOMIC DNA]</scope>
    <source>
        <strain evidence="3">cv. GZQX0401</strain>
        <tissue evidence="2">Young leaves</tissue>
    </source>
</reference>
<name>A0A067K0W3_JATCU</name>
<accession>A0A067K0W3</accession>
<dbReference type="EMBL" id="KK914726">
    <property type="protein sequence ID" value="KDP29861.1"/>
    <property type="molecule type" value="Genomic_DNA"/>
</dbReference>
<organism evidence="2 3">
    <name type="scientific">Jatropha curcas</name>
    <name type="common">Barbados nut</name>
    <dbReference type="NCBI Taxonomy" id="180498"/>
    <lineage>
        <taxon>Eukaryota</taxon>
        <taxon>Viridiplantae</taxon>
        <taxon>Streptophyta</taxon>
        <taxon>Embryophyta</taxon>
        <taxon>Tracheophyta</taxon>
        <taxon>Spermatophyta</taxon>
        <taxon>Magnoliopsida</taxon>
        <taxon>eudicotyledons</taxon>
        <taxon>Gunneridae</taxon>
        <taxon>Pentapetalae</taxon>
        <taxon>rosids</taxon>
        <taxon>fabids</taxon>
        <taxon>Malpighiales</taxon>
        <taxon>Euphorbiaceae</taxon>
        <taxon>Crotonoideae</taxon>
        <taxon>Jatropheae</taxon>
        <taxon>Jatropha</taxon>
    </lineage>
</organism>
<gene>
    <name evidence="2" type="ORF">JCGZ_18436</name>
</gene>
<feature type="compositionally biased region" description="Polar residues" evidence="1">
    <location>
        <begin position="131"/>
        <end position="145"/>
    </location>
</feature>
<evidence type="ECO:0000313" key="3">
    <source>
        <dbReference type="Proteomes" id="UP000027138"/>
    </source>
</evidence>